<proteinExistence type="predicted"/>
<dbReference type="Pfam" id="PF13166">
    <property type="entry name" value="AAA_13"/>
    <property type="match status" value="1"/>
</dbReference>
<dbReference type="SUPFAM" id="SSF52540">
    <property type="entry name" value="P-loop containing nucleoside triphosphate hydrolases"/>
    <property type="match status" value="1"/>
</dbReference>
<dbReference type="RefSeq" id="WP_173967165.1">
    <property type="nucleotide sequence ID" value="NZ_CADCST010000102.1"/>
</dbReference>
<sequence>MIEKIIEISNIGHFVNFRFQGTQDWNGLLKKLNIIYAPNGSGKTTLATILKSLSKNNLDLINYKKTFGTNNPPKVKIKVSNGANLVTLEEEKWSNHNLKIEVFDINYIEDYLFAGSYGTKQNKTNLYKLLFENKGGEFRNKMKPLISKKDLHLKRLSKDKSNSELKEKIKLVQTALDEIMNEFNNYTEPIYNEHVELVNKYLSKFTSYISLKNFSYLKNTSDFEKFRIFPVFEVYNEQVVFANPNPNSKIGNARYSMSEGDKSTVALCFFLARLEILGVSDKIIVFDDPLSSFDYSRRNATIYQLAKIANSSVQFILLSHDLAFTADFSDKCSFIDQITLKIENDGITSSLNKYDINSEFLTSTQKDIEIIKEYLKSGGNSESDKREVIRCIRPVLEGVFKSKYFDLIPNNIWLGDIIELIRKSTLGMRLYRLHTIVDDIIELNDYTKSYHHSTGNTRDLAIDIEELKRYITLLIDTIDKV</sequence>
<dbReference type="EMBL" id="CADCST010000102">
    <property type="protein sequence ID" value="CAA9200471.1"/>
    <property type="molecule type" value="Genomic_DNA"/>
</dbReference>
<comment type="caution">
    <text evidence="2">The sequence shown here is derived from an EMBL/GenBank/DDBJ whole genome shotgun (WGS) entry which is preliminary data.</text>
</comment>
<dbReference type="Proteomes" id="UP000474567">
    <property type="component" value="Unassembled WGS sequence"/>
</dbReference>
<evidence type="ECO:0000313" key="2">
    <source>
        <dbReference type="EMBL" id="CAA9200471.1"/>
    </source>
</evidence>
<organism evidence="2 3">
    <name type="scientific">Flavobacterium collinsii</name>
    <dbReference type="NCBI Taxonomy" id="1114861"/>
    <lineage>
        <taxon>Bacteria</taxon>
        <taxon>Pseudomonadati</taxon>
        <taxon>Bacteroidota</taxon>
        <taxon>Flavobacteriia</taxon>
        <taxon>Flavobacteriales</taxon>
        <taxon>Flavobacteriaceae</taxon>
        <taxon>Flavobacterium</taxon>
    </lineage>
</organism>
<evidence type="ECO:0000313" key="3">
    <source>
        <dbReference type="Proteomes" id="UP000474567"/>
    </source>
</evidence>
<evidence type="ECO:0000259" key="1">
    <source>
        <dbReference type="Pfam" id="PF13166"/>
    </source>
</evidence>
<feature type="domain" description="Protein CR006 P-loop" evidence="1">
    <location>
        <begin position="252"/>
        <end position="334"/>
    </location>
</feature>
<keyword evidence="3" id="KW-1185">Reference proteome</keyword>
<dbReference type="CDD" id="cd00267">
    <property type="entry name" value="ABC_ATPase"/>
    <property type="match status" value="1"/>
</dbReference>
<name>A0ABN7EMA0_9FLAO</name>
<reference evidence="2 3" key="1">
    <citation type="submission" date="2020-02" db="EMBL/GenBank/DDBJ databases">
        <authorList>
            <person name="Criscuolo A."/>
        </authorList>
    </citation>
    <scope>NUCLEOTIDE SEQUENCE [LARGE SCALE GENOMIC DNA]</scope>
    <source>
        <strain evidence="2">CECT7796</strain>
    </source>
</reference>
<dbReference type="PANTHER" id="PTHR32182">
    <property type="entry name" value="DNA REPLICATION AND REPAIR PROTEIN RECF"/>
    <property type="match status" value="1"/>
</dbReference>
<dbReference type="Gene3D" id="3.40.50.300">
    <property type="entry name" value="P-loop containing nucleotide triphosphate hydrolases"/>
    <property type="match status" value="1"/>
</dbReference>
<dbReference type="PANTHER" id="PTHR32182:SF22">
    <property type="entry name" value="ATP-DEPENDENT ENDONUCLEASE, OLD FAMILY-RELATED"/>
    <property type="match status" value="1"/>
</dbReference>
<dbReference type="InterPro" id="IPR027417">
    <property type="entry name" value="P-loop_NTPase"/>
</dbReference>
<dbReference type="InterPro" id="IPR026866">
    <property type="entry name" value="CR006_AAA"/>
</dbReference>
<accession>A0ABN7EMA0</accession>
<protein>
    <recommendedName>
        <fullName evidence="1">Protein CR006 P-loop domain-containing protein</fullName>
    </recommendedName>
</protein>
<gene>
    <name evidence="2" type="ORF">FLACOL7796_03258</name>
</gene>